<reference evidence="1" key="1">
    <citation type="submission" date="2020-12" db="EMBL/GenBank/DDBJ databases">
        <title>Leucobacter sp. CAS2, isolated from Chromium sludge.</title>
        <authorList>
            <person name="Xu Z."/>
        </authorList>
    </citation>
    <scope>NUCLEOTIDE SEQUENCE</scope>
    <source>
        <strain evidence="1">CSA2</strain>
    </source>
</reference>
<name>A0A934QEN5_9MICO</name>
<accession>A0A934QEN5</accession>
<keyword evidence="2" id="KW-1185">Reference proteome</keyword>
<proteinExistence type="predicted"/>
<evidence type="ECO:0000313" key="2">
    <source>
        <dbReference type="Proteomes" id="UP000618733"/>
    </source>
</evidence>
<dbReference type="Proteomes" id="UP000618733">
    <property type="component" value="Unassembled WGS sequence"/>
</dbReference>
<gene>
    <name evidence="1" type="ORF">JD292_11140</name>
</gene>
<organism evidence="1 2">
    <name type="scientific">Leucobacter edaphi</name>
    <dbReference type="NCBI Taxonomy" id="2796472"/>
    <lineage>
        <taxon>Bacteria</taxon>
        <taxon>Bacillati</taxon>
        <taxon>Actinomycetota</taxon>
        <taxon>Actinomycetes</taxon>
        <taxon>Micrococcales</taxon>
        <taxon>Microbacteriaceae</taxon>
        <taxon>Leucobacter</taxon>
    </lineage>
</organism>
<comment type="caution">
    <text evidence="1">The sequence shown here is derived from an EMBL/GenBank/DDBJ whole genome shotgun (WGS) entry which is preliminary data.</text>
</comment>
<sequence>MLELRIRSVITIDCEPDLAWRSLHDPAVAARLYAPALQMRPAAGTRLPERFESGSRTDVALLAFGILPLGTQRIAIEDLSPAEAAPGARTMRDAGRPLTGPLALLRSWNHEISVYATRTGTAIWHEELTIGGLFAPIGYLVLAPMWRVRAMKLRGLAKGWRGTPR</sequence>
<protein>
    <submittedName>
        <fullName evidence="1">Uncharacterized protein</fullName>
    </submittedName>
</protein>
<dbReference type="EMBL" id="JAEHOI010000011">
    <property type="protein sequence ID" value="MBK0422626.1"/>
    <property type="molecule type" value="Genomic_DNA"/>
</dbReference>
<dbReference type="AlphaFoldDB" id="A0A934QEN5"/>
<dbReference type="RefSeq" id="WP_200132825.1">
    <property type="nucleotide sequence ID" value="NZ_JAEHOI010000011.1"/>
</dbReference>
<evidence type="ECO:0000313" key="1">
    <source>
        <dbReference type="EMBL" id="MBK0422626.1"/>
    </source>
</evidence>